<evidence type="ECO:0000313" key="3">
    <source>
        <dbReference type="Proteomes" id="UP000677918"/>
    </source>
</evidence>
<dbReference type="AlphaFoldDB" id="A0A8J4H7J6"/>
<keyword evidence="1" id="KW-1133">Transmembrane helix</keyword>
<dbReference type="Proteomes" id="UP000677918">
    <property type="component" value="Unassembled WGS sequence"/>
</dbReference>
<accession>A0A8J4H7J6</accession>
<evidence type="ECO:0000313" key="2">
    <source>
        <dbReference type="EMBL" id="GIQ71305.1"/>
    </source>
</evidence>
<comment type="caution">
    <text evidence="2">The sequence shown here is derived from an EMBL/GenBank/DDBJ whole genome shotgun (WGS) entry which is preliminary data.</text>
</comment>
<protein>
    <submittedName>
        <fullName evidence="2">Uncharacterized protein</fullName>
    </submittedName>
</protein>
<proteinExistence type="predicted"/>
<keyword evidence="1" id="KW-0472">Membrane</keyword>
<gene>
    <name evidence="2" type="ORF">XYCOK13_41290</name>
</gene>
<organism evidence="2 3">
    <name type="scientific">Xylanibacillus composti</name>
    <dbReference type="NCBI Taxonomy" id="1572762"/>
    <lineage>
        <taxon>Bacteria</taxon>
        <taxon>Bacillati</taxon>
        <taxon>Bacillota</taxon>
        <taxon>Bacilli</taxon>
        <taxon>Bacillales</taxon>
        <taxon>Paenibacillaceae</taxon>
        <taxon>Xylanibacillus</taxon>
    </lineage>
</organism>
<keyword evidence="1" id="KW-0812">Transmembrane</keyword>
<feature type="transmembrane region" description="Helical" evidence="1">
    <location>
        <begin position="6"/>
        <end position="23"/>
    </location>
</feature>
<name>A0A8J4H7J6_9BACL</name>
<evidence type="ECO:0000256" key="1">
    <source>
        <dbReference type="SAM" id="Phobius"/>
    </source>
</evidence>
<keyword evidence="3" id="KW-1185">Reference proteome</keyword>
<reference evidence="2" key="1">
    <citation type="submission" date="2021-04" db="EMBL/GenBank/DDBJ databases">
        <title>Draft genome sequence of Xylanibacillus composti strain K13.</title>
        <authorList>
            <person name="Uke A."/>
            <person name="Chhe C."/>
            <person name="Baramee S."/>
            <person name="Kosugi A."/>
        </authorList>
    </citation>
    <scope>NUCLEOTIDE SEQUENCE</scope>
    <source>
        <strain evidence="2">K13</strain>
    </source>
</reference>
<dbReference type="EMBL" id="BOVK01000077">
    <property type="protein sequence ID" value="GIQ71305.1"/>
    <property type="molecule type" value="Genomic_DNA"/>
</dbReference>
<dbReference type="RefSeq" id="WP_280520923.1">
    <property type="nucleotide sequence ID" value="NZ_BOVK01000077.1"/>
</dbReference>
<sequence length="40" mass="4599">MKTAIVMTILFGLGFIAVCVWYINKAYSKRWDQDDDESLG</sequence>